<keyword evidence="2" id="KW-0677">Repeat</keyword>
<organism evidence="7 8">
    <name type="scientific">Mizuhopecten yessoensis</name>
    <name type="common">Japanese scallop</name>
    <name type="synonym">Patinopecten yessoensis</name>
    <dbReference type="NCBI Taxonomy" id="6573"/>
    <lineage>
        <taxon>Eukaryota</taxon>
        <taxon>Metazoa</taxon>
        <taxon>Spiralia</taxon>
        <taxon>Lophotrochozoa</taxon>
        <taxon>Mollusca</taxon>
        <taxon>Bivalvia</taxon>
        <taxon>Autobranchia</taxon>
        <taxon>Pteriomorphia</taxon>
        <taxon>Pectinida</taxon>
        <taxon>Pectinoidea</taxon>
        <taxon>Pectinidae</taxon>
        <taxon>Mizuhopecten</taxon>
    </lineage>
</organism>
<comment type="caution">
    <text evidence="7">The sequence shown here is derived from an EMBL/GenBank/DDBJ whole genome shotgun (WGS) entry which is preliminary data.</text>
</comment>
<gene>
    <name evidence="7" type="ORF">KP79_PYT08760</name>
</gene>
<protein>
    <submittedName>
        <fullName evidence="7">WD repeat-containing protein 36</fullName>
    </submittedName>
</protein>
<evidence type="ECO:0000256" key="1">
    <source>
        <dbReference type="ARBA" id="ARBA00022574"/>
    </source>
</evidence>
<dbReference type="PROSITE" id="PS50082">
    <property type="entry name" value="WD_REPEATS_2"/>
    <property type="match status" value="3"/>
</dbReference>
<evidence type="ECO:0000256" key="3">
    <source>
        <dbReference type="PROSITE-ProRule" id="PRU00221"/>
    </source>
</evidence>
<dbReference type="Gene3D" id="2.130.10.10">
    <property type="entry name" value="YVTN repeat-like/Quinoprotein amine dehydrogenase"/>
    <property type="match status" value="2"/>
</dbReference>
<dbReference type="AlphaFoldDB" id="A0A210QJD0"/>
<dbReference type="FunFam" id="2.130.10.10:FF:000109">
    <property type="entry name" value="WD repeat domain 36"/>
    <property type="match status" value="1"/>
</dbReference>
<dbReference type="GO" id="GO:0032040">
    <property type="term" value="C:small-subunit processome"/>
    <property type="evidence" value="ECO:0007669"/>
    <property type="project" value="InterPro"/>
</dbReference>
<name>A0A210QJD0_MIZYE</name>
<feature type="region of interest" description="Disordered" evidence="4">
    <location>
        <begin position="651"/>
        <end position="685"/>
    </location>
</feature>
<dbReference type="PANTHER" id="PTHR22840:SF12">
    <property type="entry name" value="WD REPEAT-CONTAINING PROTEIN 36"/>
    <property type="match status" value="1"/>
</dbReference>
<dbReference type="GO" id="GO:0034388">
    <property type="term" value="C:Pwp2p-containing subcomplex of 90S preribosome"/>
    <property type="evidence" value="ECO:0007669"/>
    <property type="project" value="TreeGrafter"/>
</dbReference>
<dbReference type="PROSITE" id="PS00678">
    <property type="entry name" value="WD_REPEATS_1"/>
    <property type="match status" value="1"/>
</dbReference>
<dbReference type="GO" id="GO:0006364">
    <property type="term" value="P:rRNA processing"/>
    <property type="evidence" value="ECO:0007669"/>
    <property type="project" value="InterPro"/>
</dbReference>
<evidence type="ECO:0000256" key="2">
    <source>
        <dbReference type="ARBA" id="ARBA00022737"/>
    </source>
</evidence>
<accession>A0A210QJD0</accession>
<feature type="compositionally biased region" description="Acidic residues" evidence="4">
    <location>
        <begin position="667"/>
        <end position="679"/>
    </location>
</feature>
<evidence type="ECO:0000259" key="5">
    <source>
        <dbReference type="Pfam" id="PF04192"/>
    </source>
</evidence>
<evidence type="ECO:0000259" key="6">
    <source>
        <dbReference type="Pfam" id="PF25171"/>
    </source>
</evidence>
<dbReference type="EMBL" id="NEDP02003363">
    <property type="protein sequence ID" value="OWF48852.1"/>
    <property type="molecule type" value="Genomic_DNA"/>
</dbReference>
<evidence type="ECO:0000256" key="4">
    <source>
        <dbReference type="SAM" id="MobiDB-lite"/>
    </source>
</evidence>
<keyword evidence="8" id="KW-1185">Reference proteome</keyword>
<dbReference type="PANTHER" id="PTHR22840">
    <property type="entry name" value="WD REPEAT-CONTAINING PROTEIN 36"/>
    <property type="match status" value="1"/>
</dbReference>
<sequence length="956" mass="107142">MPVASKIFEGYRALGFVSNHVPLAVRYHQKHKDNYVVTCVGKSYHVYNVSKLGIVCVSDIHPDDINCLAVDSKFVFTGCKNVIRAYTRWKQLSFTYEGHEKDIHMLLPFGEHLVSVDEESTVKVWDVDAEVVYMEMKFNNSTFCVTTLMHPSTYLNKILLGSKQGKLQLWNIRTDKMLYMFDGWNAGITATEQSPAIDVVAIGLDDGQIILHNLKFDETVIKFRQDWGPVTSIGFRTDGHPVMVTGSAVGHMALWDLEERKLSSQIREAHSTSVTGLVCVASEPLIITSASDNSLKVWIMDLPDGGGRLLNQRSGHSAPPTRLRHYGNDGKNILSTGQDSTMRSFSTIHDKHYKSLGRASYNKTETRKSGLKKDKHMMPSVTHFVSESSRQSDWDNIVACHRGLCTATTWSYQRSTMGQHRFKHDRFNGKTMHDVVAQAVDISPCGNFTVIGYSSGHVDKYNLQSGIHRGSYGDPTAHDCSVRGVAIDGLNQMLITAGGTGDIKFWKFKDRKLLKCLQLKNQISQICLHKESSMMAVSHDNFSIMIVDIDTKRVVRTFLGHSNSITDMTFSTDSRWLITAAMDCSVRTWDMPTGRLVDCFAVDSAVTTLSMSPTGDFLVTAHVDDIGVYLWSNLTLFSHVPLRPLPADFEPHTLSMPATSKQKPSGVDEDEEDPTEEDLTDFKSPQQISDELVTLSLLPNSRWQNLLNLDTIRRRNKPKEPPKAPKAAPFFLPTVAGLEFKFAEQEAEEDKSSSKIIKGNLQPLSGLGKVLTQDAEEGSFDQTLQMMKKLGPSAIDIEIRSLEPDGGGSLELVSCFLSFIGYVLTTRRDFELANAYLGLFIQVHGSLIAAEPTLVKELENVNQVQTEAWHENCPRSQNSQGYMVMELSKVTEPSRIYGYRIVQGLRIVKVIWLWNCPKSQNRPGYMGIELSKGTESSRLYGYRIIQGHRIVQVIWL</sequence>
<feature type="domain" description="WDR36/Utp21 N-terminal" evidence="6">
    <location>
        <begin position="36"/>
        <end position="301"/>
    </location>
</feature>
<evidence type="ECO:0000313" key="8">
    <source>
        <dbReference type="Proteomes" id="UP000242188"/>
    </source>
</evidence>
<proteinExistence type="predicted"/>
<dbReference type="InterPro" id="IPR001680">
    <property type="entry name" value="WD40_rpt"/>
</dbReference>
<feature type="repeat" description="WD" evidence="3">
    <location>
        <begin position="267"/>
        <end position="298"/>
    </location>
</feature>
<dbReference type="Pfam" id="PF25168">
    <property type="entry name" value="Beta-prop_WDR36-Utp21_2nd"/>
    <property type="match status" value="1"/>
</dbReference>
<feature type="domain" description="WDR36/Utp21 C-terminal" evidence="5">
    <location>
        <begin position="686"/>
        <end position="870"/>
    </location>
</feature>
<dbReference type="PROSITE" id="PS50294">
    <property type="entry name" value="WD_REPEATS_REGION"/>
    <property type="match status" value="1"/>
</dbReference>
<keyword evidence="1 3" id="KW-0853">WD repeat</keyword>
<dbReference type="OrthoDB" id="10250769at2759"/>
<feature type="repeat" description="WD" evidence="3">
    <location>
        <begin position="558"/>
        <end position="599"/>
    </location>
</feature>
<dbReference type="STRING" id="6573.A0A210QJD0"/>
<dbReference type="Pfam" id="PF25171">
    <property type="entry name" value="Beta-prop_WDR36-Utp21_1st"/>
    <property type="match status" value="1"/>
</dbReference>
<dbReference type="InterPro" id="IPR036322">
    <property type="entry name" value="WD40_repeat_dom_sf"/>
</dbReference>
<reference evidence="7 8" key="1">
    <citation type="journal article" date="2017" name="Nat. Ecol. Evol.">
        <title>Scallop genome provides insights into evolution of bilaterian karyotype and development.</title>
        <authorList>
            <person name="Wang S."/>
            <person name="Zhang J."/>
            <person name="Jiao W."/>
            <person name="Li J."/>
            <person name="Xun X."/>
            <person name="Sun Y."/>
            <person name="Guo X."/>
            <person name="Huan P."/>
            <person name="Dong B."/>
            <person name="Zhang L."/>
            <person name="Hu X."/>
            <person name="Sun X."/>
            <person name="Wang J."/>
            <person name="Zhao C."/>
            <person name="Wang Y."/>
            <person name="Wang D."/>
            <person name="Huang X."/>
            <person name="Wang R."/>
            <person name="Lv J."/>
            <person name="Li Y."/>
            <person name="Zhang Z."/>
            <person name="Liu B."/>
            <person name="Lu W."/>
            <person name="Hui Y."/>
            <person name="Liang J."/>
            <person name="Zhou Z."/>
            <person name="Hou R."/>
            <person name="Li X."/>
            <person name="Liu Y."/>
            <person name="Li H."/>
            <person name="Ning X."/>
            <person name="Lin Y."/>
            <person name="Zhao L."/>
            <person name="Xing Q."/>
            <person name="Dou J."/>
            <person name="Li Y."/>
            <person name="Mao J."/>
            <person name="Guo H."/>
            <person name="Dou H."/>
            <person name="Li T."/>
            <person name="Mu C."/>
            <person name="Jiang W."/>
            <person name="Fu Q."/>
            <person name="Fu X."/>
            <person name="Miao Y."/>
            <person name="Liu J."/>
            <person name="Yu Q."/>
            <person name="Li R."/>
            <person name="Liao H."/>
            <person name="Li X."/>
            <person name="Kong Y."/>
            <person name="Jiang Z."/>
            <person name="Chourrout D."/>
            <person name="Li R."/>
            <person name="Bao Z."/>
        </authorList>
    </citation>
    <scope>NUCLEOTIDE SEQUENCE [LARGE SCALE GENOMIC DNA]</scope>
    <source>
        <strain evidence="7 8">PY_sf001</strain>
    </source>
</reference>
<dbReference type="InterPro" id="IPR019775">
    <property type="entry name" value="WD40_repeat_CS"/>
</dbReference>
<dbReference type="SUPFAM" id="SSF50978">
    <property type="entry name" value="WD40 repeat-like"/>
    <property type="match status" value="2"/>
</dbReference>
<dbReference type="InterPro" id="IPR007319">
    <property type="entry name" value="WDR36/Utp21_C"/>
</dbReference>
<dbReference type="InterPro" id="IPR015943">
    <property type="entry name" value="WD40/YVTN_repeat-like_dom_sf"/>
</dbReference>
<dbReference type="InterPro" id="IPR059157">
    <property type="entry name" value="WDR36-Utp21_N"/>
</dbReference>
<dbReference type="Proteomes" id="UP000242188">
    <property type="component" value="Unassembled WGS sequence"/>
</dbReference>
<feature type="repeat" description="WD" evidence="3">
    <location>
        <begin position="475"/>
        <end position="516"/>
    </location>
</feature>
<evidence type="ECO:0000313" key="7">
    <source>
        <dbReference type="EMBL" id="OWF48852.1"/>
    </source>
</evidence>
<dbReference type="Pfam" id="PF04192">
    <property type="entry name" value="Utp21"/>
    <property type="match status" value="1"/>
</dbReference>
<dbReference type="SMART" id="SM00320">
    <property type="entry name" value="WD40"/>
    <property type="match status" value="10"/>
</dbReference>